<proteinExistence type="predicted"/>
<reference evidence="2 3" key="1">
    <citation type="submission" date="2020-04" db="EMBL/GenBank/DDBJ databases">
        <title>Plant Genome Project.</title>
        <authorList>
            <person name="Zhang R.-G."/>
        </authorList>
    </citation>
    <scope>NUCLEOTIDE SEQUENCE [LARGE SCALE GENOMIC DNA]</scope>
    <source>
        <strain evidence="2">YNK0</strain>
        <tissue evidence="2">Leaf</tissue>
    </source>
</reference>
<dbReference type="Proteomes" id="UP000655225">
    <property type="component" value="Unassembled WGS sequence"/>
</dbReference>
<dbReference type="AlphaFoldDB" id="A0A834YYV7"/>
<protein>
    <submittedName>
        <fullName evidence="2">Uncharacterized protein</fullName>
    </submittedName>
</protein>
<name>A0A834YYV7_TETSI</name>
<feature type="region of interest" description="Disordered" evidence="1">
    <location>
        <begin position="1"/>
        <end position="33"/>
    </location>
</feature>
<gene>
    <name evidence="2" type="ORF">HHK36_018678</name>
</gene>
<evidence type="ECO:0000313" key="2">
    <source>
        <dbReference type="EMBL" id="KAF8397040.1"/>
    </source>
</evidence>
<evidence type="ECO:0000256" key="1">
    <source>
        <dbReference type="SAM" id="MobiDB-lite"/>
    </source>
</evidence>
<comment type="caution">
    <text evidence="2">The sequence shown here is derived from an EMBL/GenBank/DDBJ whole genome shotgun (WGS) entry which is preliminary data.</text>
</comment>
<evidence type="ECO:0000313" key="3">
    <source>
        <dbReference type="Proteomes" id="UP000655225"/>
    </source>
</evidence>
<sequence>MGDRPRSGSVLDPSLANQRSDSKLTKEKRSSTELATQMEFSSKIVKMRDLDSVSLSDAATVASQWLELPYQDIRGPLAALQRSKKRVSAVIQTELPFLILIEFSSNQENDPYINQSIDVGCPNTVTPDIHRARWTALFDQMD</sequence>
<organism evidence="2 3">
    <name type="scientific">Tetracentron sinense</name>
    <name type="common">Spur-leaf</name>
    <dbReference type="NCBI Taxonomy" id="13715"/>
    <lineage>
        <taxon>Eukaryota</taxon>
        <taxon>Viridiplantae</taxon>
        <taxon>Streptophyta</taxon>
        <taxon>Embryophyta</taxon>
        <taxon>Tracheophyta</taxon>
        <taxon>Spermatophyta</taxon>
        <taxon>Magnoliopsida</taxon>
        <taxon>Trochodendrales</taxon>
        <taxon>Trochodendraceae</taxon>
        <taxon>Tetracentron</taxon>
    </lineage>
</organism>
<dbReference type="PANTHER" id="PTHR33924">
    <property type="entry name" value="CATION-TRANSPORTING ATPASE"/>
    <property type="match status" value="1"/>
</dbReference>
<keyword evidence="3" id="KW-1185">Reference proteome</keyword>
<dbReference type="EMBL" id="JABCRI010000012">
    <property type="protein sequence ID" value="KAF8397040.1"/>
    <property type="molecule type" value="Genomic_DNA"/>
</dbReference>
<dbReference type="OrthoDB" id="1930341at2759"/>
<accession>A0A834YYV7</accession>
<dbReference type="PANTHER" id="PTHR33924:SF5">
    <property type="entry name" value="CATION-TRANSPORTING ATPASE"/>
    <property type="match status" value="1"/>
</dbReference>
<feature type="compositionally biased region" description="Basic and acidic residues" evidence="1">
    <location>
        <begin position="20"/>
        <end position="31"/>
    </location>
</feature>